<dbReference type="AlphaFoldDB" id="A0A0E0EWV8"/>
<keyword evidence="3" id="KW-1185">Reference proteome</keyword>
<dbReference type="EnsemblPlants" id="OMERI10G04870.1">
    <property type="protein sequence ID" value="OMERI10G04870.1"/>
    <property type="gene ID" value="OMERI10G04870"/>
</dbReference>
<evidence type="ECO:0000256" key="1">
    <source>
        <dbReference type="SAM" id="SignalP"/>
    </source>
</evidence>
<name>A0A0E0EWV8_9ORYZ</name>
<organism evidence="2">
    <name type="scientific">Oryza meridionalis</name>
    <dbReference type="NCBI Taxonomy" id="40149"/>
    <lineage>
        <taxon>Eukaryota</taxon>
        <taxon>Viridiplantae</taxon>
        <taxon>Streptophyta</taxon>
        <taxon>Embryophyta</taxon>
        <taxon>Tracheophyta</taxon>
        <taxon>Spermatophyta</taxon>
        <taxon>Magnoliopsida</taxon>
        <taxon>Liliopsida</taxon>
        <taxon>Poales</taxon>
        <taxon>Poaceae</taxon>
        <taxon>BOP clade</taxon>
        <taxon>Oryzoideae</taxon>
        <taxon>Oryzeae</taxon>
        <taxon>Oryzinae</taxon>
        <taxon>Oryza</taxon>
    </lineage>
</organism>
<accession>A0A0E0EWV8</accession>
<keyword evidence="1" id="KW-0732">Signal</keyword>
<protein>
    <submittedName>
        <fullName evidence="2">Uncharacterized protein</fullName>
    </submittedName>
</protein>
<dbReference type="HOGENOM" id="CLU_2458632_0_0_1"/>
<dbReference type="Gramene" id="OMERI10G04870.1">
    <property type="protein sequence ID" value="OMERI10G04870.1"/>
    <property type="gene ID" value="OMERI10G04870"/>
</dbReference>
<feature type="signal peptide" evidence="1">
    <location>
        <begin position="1"/>
        <end position="23"/>
    </location>
</feature>
<reference evidence="2" key="1">
    <citation type="submission" date="2015-04" db="UniProtKB">
        <authorList>
            <consortium name="EnsemblPlants"/>
        </authorList>
    </citation>
    <scope>IDENTIFICATION</scope>
</reference>
<feature type="chain" id="PRO_5002358645" evidence="1">
    <location>
        <begin position="24"/>
        <end position="89"/>
    </location>
</feature>
<evidence type="ECO:0000313" key="3">
    <source>
        <dbReference type="Proteomes" id="UP000008021"/>
    </source>
</evidence>
<evidence type="ECO:0000313" key="2">
    <source>
        <dbReference type="EnsemblPlants" id="OMERI10G04870.1"/>
    </source>
</evidence>
<sequence>MDGRFVGVCFLLALLLLTNPTSADELDPGTCGTEVDPLDPCIQTLCKWNCELVAMKRGGHLTSYECGDRECKCDFCASSIGADEHGLHA</sequence>
<proteinExistence type="predicted"/>
<reference evidence="2" key="2">
    <citation type="submission" date="2018-05" db="EMBL/GenBank/DDBJ databases">
        <title>OmerRS3 (Oryza meridionalis Reference Sequence Version 3).</title>
        <authorList>
            <person name="Zhang J."/>
            <person name="Kudrna D."/>
            <person name="Lee S."/>
            <person name="Talag J."/>
            <person name="Welchert J."/>
            <person name="Wing R.A."/>
        </authorList>
    </citation>
    <scope>NUCLEOTIDE SEQUENCE [LARGE SCALE GENOMIC DNA]</scope>
    <source>
        <strain evidence="2">cv. OR44</strain>
    </source>
</reference>
<dbReference type="Proteomes" id="UP000008021">
    <property type="component" value="Chromosome 10"/>
</dbReference>